<comment type="caution">
    <text evidence="3">The sequence shown here is derived from an EMBL/GenBank/DDBJ whole genome shotgun (WGS) entry which is preliminary data.</text>
</comment>
<dbReference type="PANTHER" id="PTHR39176">
    <property type="entry name" value="PERIPLASMIC PROTEIN-RELATED"/>
    <property type="match status" value="1"/>
</dbReference>
<sequence length="131" mass="13934">MKKTLIAAAALLLSSGALAAECDTASSQAELNSCTAQQYQTADKTLNQTWQTVLSRATPPQRDLLKKAQQAWIALRDADCAFVASGAQGGSVQPMINHQCLAEKTVEREAWLSSLLQCDEGDLSCPLPPAS</sequence>
<feature type="signal peptide" evidence="1">
    <location>
        <begin position="1"/>
        <end position="19"/>
    </location>
</feature>
<dbReference type="EMBL" id="JAQGEC010000020">
    <property type="protein sequence ID" value="MDR9892260.1"/>
    <property type="molecule type" value="Genomic_DNA"/>
</dbReference>
<protein>
    <submittedName>
        <fullName evidence="3">Lysozyme inhibitor LprI family protein</fullName>
    </submittedName>
</protein>
<reference evidence="3" key="1">
    <citation type="submission" date="2022-12" db="EMBL/GenBank/DDBJ databases">
        <title>NDM-1 containing novel ST 2018 Pseudenterobacter timonensis.</title>
        <authorList>
            <person name="Halder G."/>
            <person name="Mandal S."/>
            <person name="Dutta S."/>
        </authorList>
    </citation>
    <scope>NUCLEOTIDE SEQUENCE</scope>
    <source>
        <strain evidence="3">CNCI147</strain>
    </source>
</reference>
<evidence type="ECO:0000313" key="3">
    <source>
        <dbReference type="EMBL" id="MDR9892260.1"/>
    </source>
</evidence>
<proteinExistence type="predicted"/>
<evidence type="ECO:0000313" key="4">
    <source>
        <dbReference type="Proteomes" id="UP001248822"/>
    </source>
</evidence>
<dbReference type="Gene3D" id="1.20.1270.180">
    <property type="match status" value="1"/>
</dbReference>
<keyword evidence="1" id="KW-0732">Signal</keyword>
<dbReference type="PANTHER" id="PTHR39176:SF1">
    <property type="entry name" value="PERIPLASMIC PROTEIN"/>
    <property type="match status" value="1"/>
</dbReference>
<dbReference type="AlphaFoldDB" id="A0AAE4DQP3"/>
<dbReference type="Pfam" id="PF07007">
    <property type="entry name" value="LprI"/>
    <property type="match status" value="1"/>
</dbReference>
<dbReference type="InterPro" id="IPR009739">
    <property type="entry name" value="LprI-like_N"/>
</dbReference>
<accession>A0AAE4DQP3</accession>
<name>A0AAE4DQP3_9ENTR</name>
<dbReference type="Proteomes" id="UP001248822">
    <property type="component" value="Unassembled WGS sequence"/>
</dbReference>
<dbReference type="RefSeq" id="WP_310827341.1">
    <property type="nucleotide sequence ID" value="NZ_JAQGEC010000020.1"/>
</dbReference>
<organism evidence="3 4">
    <name type="scientific">Pseudenterobacter timonensis</name>
    <dbReference type="NCBI Taxonomy" id="1755099"/>
    <lineage>
        <taxon>Bacteria</taxon>
        <taxon>Pseudomonadati</taxon>
        <taxon>Pseudomonadota</taxon>
        <taxon>Gammaproteobacteria</taxon>
        <taxon>Enterobacterales</taxon>
        <taxon>Enterobacteriaceae</taxon>
        <taxon>Pseudenterobacter</taxon>
    </lineage>
</organism>
<feature type="chain" id="PRO_5042149919" evidence="1">
    <location>
        <begin position="20"/>
        <end position="131"/>
    </location>
</feature>
<evidence type="ECO:0000256" key="1">
    <source>
        <dbReference type="SAM" id="SignalP"/>
    </source>
</evidence>
<feature type="domain" description="Lysozyme inhibitor LprI-like N-terminal" evidence="2">
    <location>
        <begin position="23"/>
        <end position="112"/>
    </location>
</feature>
<gene>
    <name evidence="3" type="ORF">O7047_18745</name>
</gene>
<evidence type="ECO:0000259" key="2">
    <source>
        <dbReference type="Pfam" id="PF07007"/>
    </source>
</evidence>